<evidence type="ECO:0000256" key="1">
    <source>
        <dbReference type="SAM" id="MobiDB-lite"/>
    </source>
</evidence>
<sequence>MGKPKKAKTQPQPEKQQQTLLFIKPKPPEEPPEEPIAEPIAQPAIRPKLKKLPDVSVGTATIEPQETLKEIPTEIPTEQQEALASSSMFQAVGVIAGTVRFDENSKALVTVGNKEYPLYYVPNKNKRKAYEALIKEIAATGNHYQRLIVYPRVLHFPKREQIHQVSFQLIGFETERTTGGVGKDLQDFEFRLCGLWQFIPVCQTPCITVLRNFTSERLDYVKNEETSALSKVNFMKASHVPVIWRDAPVKPFRFNPKVPKEQQGHASFVEIKVRFLPGRDVFGFEQLLASPSEKPPRFFKARKEDKAEALKIKREMDKHKRERGTLNREQRN</sequence>
<evidence type="ECO:0000313" key="2">
    <source>
        <dbReference type="EMBL" id="MDR9900055.1"/>
    </source>
</evidence>
<feature type="compositionally biased region" description="Low complexity" evidence="1">
    <location>
        <begin position="9"/>
        <end position="18"/>
    </location>
</feature>
<proteinExistence type="predicted"/>
<feature type="region of interest" description="Disordered" evidence="1">
    <location>
        <begin position="295"/>
        <end position="332"/>
    </location>
</feature>
<name>A0AAP5IE83_9CYAN</name>
<keyword evidence="3" id="KW-1185">Reference proteome</keyword>
<gene>
    <name evidence="2" type="ORF">G7B40_036710</name>
</gene>
<feature type="compositionally biased region" description="Basic and acidic residues" evidence="1">
    <location>
        <begin position="301"/>
        <end position="332"/>
    </location>
</feature>
<dbReference type="RefSeq" id="WP_243902949.1">
    <property type="nucleotide sequence ID" value="NZ_JAALHA020000030.1"/>
</dbReference>
<comment type="caution">
    <text evidence="2">The sequence shown here is derived from an EMBL/GenBank/DDBJ whole genome shotgun (WGS) entry which is preliminary data.</text>
</comment>
<protein>
    <submittedName>
        <fullName evidence="2">Uncharacterized protein</fullName>
    </submittedName>
</protein>
<dbReference type="EMBL" id="JAALHA020000030">
    <property type="protein sequence ID" value="MDR9900055.1"/>
    <property type="molecule type" value="Genomic_DNA"/>
</dbReference>
<reference evidence="3" key="1">
    <citation type="journal article" date="2021" name="Science">
        <title>Hunting the eagle killer: A cyanobacterial neurotoxin causes vacuolar myelinopathy.</title>
        <authorList>
            <person name="Breinlinger S."/>
            <person name="Phillips T.J."/>
            <person name="Haram B.N."/>
            <person name="Mares J."/>
            <person name="Martinez Yerena J.A."/>
            <person name="Hrouzek P."/>
            <person name="Sobotka R."/>
            <person name="Henderson W.M."/>
            <person name="Schmieder P."/>
            <person name="Williams S.M."/>
            <person name="Lauderdale J.D."/>
            <person name="Wilde H.D."/>
            <person name="Gerrin W."/>
            <person name="Kust A."/>
            <person name="Washington J.W."/>
            <person name="Wagner C."/>
            <person name="Geier B."/>
            <person name="Liebeke M."/>
            <person name="Enke H."/>
            <person name="Niedermeyer T.H.J."/>
            <person name="Wilde S.B."/>
        </authorList>
    </citation>
    <scope>NUCLEOTIDE SEQUENCE [LARGE SCALE GENOMIC DNA]</scope>
    <source>
        <strain evidence="3">Thurmond2011</strain>
    </source>
</reference>
<evidence type="ECO:0000313" key="3">
    <source>
        <dbReference type="Proteomes" id="UP000667802"/>
    </source>
</evidence>
<accession>A0AAP5IE83</accession>
<dbReference type="AlphaFoldDB" id="A0AAP5IE83"/>
<dbReference type="Proteomes" id="UP000667802">
    <property type="component" value="Unassembled WGS sequence"/>
</dbReference>
<feature type="region of interest" description="Disordered" evidence="1">
    <location>
        <begin position="1"/>
        <end position="45"/>
    </location>
</feature>
<organism evidence="2 3">
    <name type="scientific">Aetokthonos hydrillicola Thurmond2011</name>
    <dbReference type="NCBI Taxonomy" id="2712845"/>
    <lineage>
        <taxon>Bacteria</taxon>
        <taxon>Bacillati</taxon>
        <taxon>Cyanobacteriota</taxon>
        <taxon>Cyanophyceae</taxon>
        <taxon>Nostocales</taxon>
        <taxon>Hapalosiphonaceae</taxon>
        <taxon>Aetokthonos</taxon>
    </lineage>
</organism>